<evidence type="ECO:0000313" key="3">
    <source>
        <dbReference type="EMBL" id="KAA8516972.1"/>
    </source>
</evidence>
<name>A0A5J4ZHI5_9ASTE</name>
<comment type="similarity">
    <text evidence="1">Belongs to the SRR1 family.</text>
</comment>
<evidence type="ECO:0000313" key="4">
    <source>
        <dbReference type="Proteomes" id="UP000325577"/>
    </source>
</evidence>
<evidence type="ECO:0000256" key="1">
    <source>
        <dbReference type="ARBA" id="ARBA00009856"/>
    </source>
</evidence>
<proteinExistence type="inferred from homology"/>
<dbReference type="PANTHER" id="PTHR28626:SF3">
    <property type="entry name" value="SRR1-LIKE PROTEIN"/>
    <property type="match status" value="1"/>
</dbReference>
<organism evidence="3 4">
    <name type="scientific">Nyssa sinensis</name>
    <dbReference type="NCBI Taxonomy" id="561372"/>
    <lineage>
        <taxon>Eukaryota</taxon>
        <taxon>Viridiplantae</taxon>
        <taxon>Streptophyta</taxon>
        <taxon>Embryophyta</taxon>
        <taxon>Tracheophyta</taxon>
        <taxon>Spermatophyta</taxon>
        <taxon>Magnoliopsida</taxon>
        <taxon>eudicotyledons</taxon>
        <taxon>Gunneridae</taxon>
        <taxon>Pentapetalae</taxon>
        <taxon>asterids</taxon>
        <taxon>Cornales</taxon>
        <taxon>Nyssaceae</taxon>
        <taxon>Nyssa</taxon>
    </lineage>
</organism>
<dbReference type="GO" id="GO:0005634">
    <property type="term" value="C:nucleus"/>
    <property type="evidence" value="ECO:0007669"/>
    <property type="project" value="TreeGrafter"/>
</dbReference>
<reference evidence="3 4" key="1">
    <citation type="submission" date="2019-09" db="EMBL/GenBank/DDBJ databases">
        <title>A chromosome-level genome assembly of the Chinese tupelo Nyssa sinensis.</title>
        <authorList>
            <person name="Yang X."/>
            <person name="Kang M."/>
            <person name="Yang Y."/>
            <person name="Xiong H."/>
            <person name="Wang M."/>
            <person name="Zhang Z."/>
            <person name="Wang Z."/>
            <person name="Wu H."/>
            <person name="Ma T."/>
            <person name="Liu J."/>
            <person name="Xi Z."/>
        </authorList>
    </citation>
    <scope>NUCLEOTIDE SEQUENCE [LARGE SCALE GENOMIC DNA]</scope>
    <source>
        <strain evidence="3">J267</strain>
        <tissue evidence="3">Leaf</tissue>
    </source>
</reference>
<protein>
    <recommendedName>
        <fullName evidence="2">SRR1-like domain-containing protein</fullName>
    </recommendedName>
</protein>
<evidence type="ECO:0000259" key="2">
    <source>
        <dbReference type="Pfam" id="PF07985"/>
    </source>
</evidence>
<dbReference type="OrthoDB" id="551431at2759"/>
<dbReference type="InterPro" id="IPR012942">
    <property type="entry name" value="SRR1-like"/>
</dbReference>
<keyword evidence="4" id="KW-1185">Reference proteome</keyword>
<dbReference type="GO" id="GO:0005737">
    <property type="term" value="C:cytoplasm"/>
    <property type="evidence" value="ECO:0007669"/>
    <property type="project" value="TreeGrafter"/>
</dbReference>
<gene>
    <name evidence="3" type="ORF">F0562_017210</name>
</gene>
<dbReference type="PANTHER" id="PTHR28626">
    <property type="entry name" value="SRR1-LIKE PROTEIN"/>
    <property type="match status" value="1"/>
</dbReference>
<dbReference type="AlphaFoldDB" id="A0A5J4ZHI5"/>
<dbReference type="Pfam" id="PF07985">
    <property type="entry name" value="SRR1"/>
    <property type="match status" value="1"/>
</dbReference>
<dbReference type="Proteomes" id="UP000325577">
    <property type="component" value="Linkage Group LG8"/>
</dbReference>
<feature type="domain" description="SRR1-like" evidence="2">
    <location>
        <begin position="98"/>
        <end position="261"/>
    </location>
</feature>
<accession>A0A5J4ZHI5</accession>
<sequence>MAASAKILSLEKPNPTGDWTVVLPRRGKKKRNFPKLKILEQQQSWAPTDLETCPERESKLMQKLQIYMQKVQDSPFYSTFMDQLQTPEILDCIYRVLGSESKMQMVIYGIGSIESYEPPRLQLSLAILMKRKFSWIGDIEVFDPIISVTESRVLEDLGCSVLSVNEQGRRQALKPTLFFMPHCEAELYDNLLQANWRVDLLNHIVLFGNSFNSYEQYVSLNSTVVHSRKHILAVRKFVKELEIKTVSDDYFRAFLDSSLHFFSLDPETELQPINSELSETI</sequence>
<dbReference type="EMBL" id="CM018051">
    <property type="protein sequence ID" value="KAA8516972.1"/>
    <property type="molecule type" value="Genomic_DNA"/>
</dbReference>
<dbReference type="InterPro" id="IPR040044">
    <property type="entry name" value="SRR1L"/>
</dbReference>